<evidence type="ECO:0000256" key="2">
    <source>
        <dbReference type="ARBA" id="ARBA00022801"/>
    </source>
</evidence>
<dbReference type="InterPro" id="IPR011545">
    <property type="entry name" value="DEAD/DEAH_box_helicase_dom"/>
</dbReference>
<dbReference type="RefSeq" id="WP_207541944.1">
    <property type="nucleotide sequence ID" value="NZ_JAFNAA010000006.1"/>
</dbReference>
<dbReference type="Pfam" id="PF00270">
    <property type="entry name" value="DEAD"/>
    <property type="match status" value="1"/>
</dbReference>
<dbReference type="PANTHER" id="PTHR43519">
    <property type="entry name" value="ATP-DEPENDENT RNA HELICASE HRPB"/>
    <property type="match status" value="1"/>
</dbReference>
<dbReference type="GO" id="GO:0016787">
    <property type="term" value="F:hydrolase activity"/>
    <property type="evidence" value="ECO:0007669"/>
    <property type="project" value="UniProtKB-KW"/>
</dbReference>
<dbReference type="EMBL" id="JAFNAA010000006">
    <property type="protein sequence ID" value="MBO1108081.1"/>
    <property type="molecule type" value="Genomic_DNA"/>
</dbReference>
<proteinExistence type="predicted"/>
<dbReference type="GO" id="GO:0005524">
    <property type="term" value="F:ATP binding"/>
    <property type="evidence" value="ECO:0007669"/>
    <property type="project" value="UniProtKB-KW"/>
</dbReference>
<dbReference type="FunFam" id="3.40.50.300:FF:002125">
    <property type="entry name" value="ATP-dependent helicase HrpB"/>
    <property type="match status" value="1"/>
</dbReference>
<evidence type="ECO:0000256" key="4">
    <source>
        <dbReference type="ARBA" id="ARBA00022840"/>
    </source>
</evidence>
<evidence type="ECO:0000313" key="9">
    <source>
        <dbReference type="Proteomes" id="UP000664658"/>
    </source>
</evidence>
<dbReference type="Pfam" id="PF08482">
    <property type="entry name" value="HrpB_C"/>
    <property type="match status" value="1"/>
</dbReference>
<keyword evidence="2 8" id="KW-0378">Hydrolase</keyword>
<gene>
    <name evidence="8" type="primary">hrpB</name>
    <name evidence="8" type="ORF">J2R62_07575</name>
</gene>
<name>A0A8I1W6V6_PLESH</name>
<comment type="caution">
    <text evidence="8">The sequence shown here is derived from an EMBL/GenBank/DDBJ whole genome shotgun (WGS) entry which is preliminary data.</text>
</comment>
<evidence type="ECO:0000313" key="8">
    <source>
        <dbReference type="EMBL" id="MBO1108081.1"/>
    </source>
</evidence>
<dbReference type="Proteomes" id="UP000664658">
    <property type="component" value="Unassembled WGS sequence"/>
</dbReference>
<dbReference type="CDD" id="cd17990">
    <property type="entry name" value="DEXHc_HrpB"/>
    <property type="match status" value="1"/>
</dbReference>
<feature type="region of interest" description="Disordered" evidence="5">
    <location>
        <begin position="796"/>
        <end position="819"/>
    </location>
</feature>
<dbReference type="GO" id="GO:0003724">
    <property type="term" value="F:RNA helicase activity"/>
    <property type="evidence" value="ECO:0007669"/>
    <property type="project" value="UniProtKB-EC"/>
</dbReference>
<evidence type="ECO:0000259" key="6">
    <source>
        <dbReference type="PROSITE" id="PS51192"/>
    </source>
</evidence>
<dbReference type="GO" id="GO:0003676">
    <property type="term" value="F:nucleic acid binding"/>
    <property type="evidence" value="ECO:0007669"/>
    <property type="project" value="InterPro"/>
</dbReference>
<reference evidence="8" key="1">
    <citation type="submission" date="2021-03" db="EMBL/GenBank/DDBJ databases">
        <title>Plesiomonas shigelloides zfcc0051, isolated from zebrafish feces.</title>
        <authorList>
            <person name="Vanderhoek Z."/>
            <person name="Gaulke C."/>
        </authorList>
    </citation>
    <scope>NUCLEOTIDE SEQUENCE</scope>
    <source>
        <strain evidence="8">Zfcc0051</strain>
    </source>
</reference>
<dbReference type="EC" id="3.6.4.13" evidence="8"/>
<keyword evidence="4" id="KW-0067">ATP-binding</keyword>
<accession>A0A8I1W6V6</accession>
<keyword evidence="3 8" id="KW-0347">Helicase</keyword>
<dbReference type="InterPro" id="IPR013689">
    <property type="entry name" value="RNA_helicase_ATP-dep_HrpB_C"/>
</dbReference>
<evidence type="ECO:0000256" key="1">
    <source>
        <dbReference type="ARBA" id="ARBA00022741"/>
    </source>
</evidence>
<dbReference type="AlphaFoldDB" id="A0A8I1W6V6"/>
<dbReference type="CDD" id="cd18791">
    <property type="entry name" value="SF2_C_RHA"/>
    <property type="match status" value="1"/>
</dbReference>
<dbReference type="InterPro" id="IPR056329">
    <property type="entry name" value="CON_HrpB"/>
</dbReference>
<dbReference type="InterPro" id="IPR010225">
    <property type="entry name" value="HrpB"/>
</dbReference>
<dbReference type="NCBIfam" id="NF008662">
    <property type="entry name" value="PRK11664.1"/>
    <property type="match status" value="1"/>
</dbReference>
<sequence length="819" mass="89577">MTAPDLPICAVIPDVLAALQQHPAVLLSAPPGAGKSTYLPLTLLEQPWLSGTILLLEPRRLAARSIAERLSSQLGERCGQTVGYRMRAEAKVSAATRLEVVTEGVLTRRLQQDPELNGVSLIIFDEFHERSVQAELALALALDVQEGLRDDLRLLVMSATLDDQGLRNLLPDAPLVSSAGRAHPVTVLHQPYPPHQALEEAVSQAVCQLLAQESGSALVFLPGMGEIELVSRGLEGRLPPDTLVCPLYGALTLAEQQRAIAPAPSGQRKVVLATNLAETSLTIEGVRLVIDSGTERLASFDPRSGLTRLQTTRIAKASMTQRAGRAGRTEPGVCLRLYSSEQAERAAEFTPPELCRSDLSAIWLELLQWGCSSWQSLRFIDYPPVAHQAAAETLLRRLQATDESGRLTARGRELAALGCDPRHGVLLLSGRERGEAALAARLVALLEEPPRTQVTPDPDRLTARQRQRADTLLGRLTPNAARATEKNAYSAPDLIAELLASAYPDRIGVARSHDGRFQLSGGNGAFIEADNPLAAQRALVVPSLILGASSREARILLAWPVSSLEALAAQLPQLVSEQMALEWDEARGTLRALRRRRLGALTLSEQPMSAPEPAQMRQALLDWVAEQGLAVLNWDESAVQLRARLQCAARWLPELPWPSVEDEALLASLDSWLGPQLEGVRDVRGLRQLDLSAALNNLLDWQQRQRLEQLLPVCYTVPTGSRIAIRYAPDADPVLAVRLQEVFGESASPRIADGRVALVLELLSPARRPLQITRDLQAFWQGAYKEVQKEMKGRYPKHVWPDDPANTQATRATKRHWQG</sequence>
<dbReference type="PANTHER" id="PTHR43519:SF1">
    <property type="entry name" value="ATP-DEPENDENT RNA HELICASE HRPB"/>
    <property type="match status" value="1"/>
</dbReference>
<evidence type="ECO:0000256" key="3">
    <source>
        <dbReference type="ARBA" id="ARBA00022806"/>
    </source>
</evidence>
<dbReference type="SUPFAM" id="SSF52540">
    <property type="entry name" value="P-loop containing nucleoside triphosphate hydrolases"/>
    <property type="match status" value="1"/>
</dbReference>
<organism evidence="8 9">
    <name type="scientific">Plesiomonas shigelloides</name>
    <name type="common">Aeromonas shigelloides</name>
    <dbReference type="NCBI Taxonomy" id="703"/>
    <lineage>
        <taxon>Bacteria</taxon>
        <taxon>Pseudomonadati</taxon>
        <taxon>Pseudomonadota</taxon>
        <taxon>Gammaproteobacteria</taxon>
        <taxon>Enterobacterales</taxon>
        <taxon>Enterobacteriaceae</taxon>
        <taxon>Plesiomonas</taxon>
    </lineage>
</organism>
<dbReference type="Pfam" id="PF24473">
    <property type="entry name" value="CON_HrpB"/>
    <property type="match status" value="1"/>
</dbReference>
<dbReference type="Pfam" id="PF00271">
    <property type="entry name" value="Helicase_C"/>
    <property type="match status" value="1"/>
</dbReference>
<keyword evidence="1" id="KW-0547">Nucleotide-binding</keyword>
<dbReference type="SMART" id="SM00847">
    <property type="entry name" value="HA2"/>
    <property type="match status" value="1"/>
</dbReference>
<feature type="domain" description="Helicase C-terminal" evidence="7">
    <location>
        <begin position="197"/>
        <end position="370"/>
    </location>
</feature>
<dbReference type="SMART" id="SM00490">
    <property type="entry name" value="HELICc"/>
    <property type="match status" value="1"/>
</dbReference>
<dbReference type="InterPro" id="IPR049614">
    <property type="entry name" value="HrpB_DEXH"/>
</dbReference>
<dbReference type="InterPro" id="IPR027417">
    <property type="entry name" value="P-loop_NTPase"/>
</dbReference>
<dbReference type="NCBIfam" id="TIGR01970">
    <property type="entry name" value="DEAH_box_HrpB"/>
    <property type="match status" value="1"/>
</dbReference>
<dbReference type="PROSITE" id="PS51192">
    <property type="entry name" value="HELICASE_ATP_BIND_1"/>
    <property type="match status" value="1"/>
</dbReference>
<feature type="domain" description="Helicase ATP-binding" evidence="6">
    <location>
        <begin position="16"/>
        <end position="179"/>
    </location>
</feature>
<dbReference type="InterPro" id="IPR014001">
    <property type="entry name" value="Helicase_ATP-bd"/>
</dbReference>
<dbReference type="Gene3D" id="3.40.50.300">
    <property type="entry name" value="P-loop containing nucleotide triphosphate hydrolases"/>
    <property type="match status" value="2"/>
</dbReference>
<dbReference type="PIRSF" id="PIRSF005496">
    <property type="entry name" value="ATP_hel_hrpB"/>
    <property type="match status" value="1"/>
</dbReference>
<dbReference type="PROSITE" id="PS51194">
    <property type="entry name" value="HELICASE_CTER"/>
    <property type="match status" value="1"/>
</dbReference>
<evidence type="ECO:0000259" key="7">
    <source>
        <dbReference type="PROSITE" id="PS51194"/>
    </source>
</evidence>
<protein>
    <submittedName>
        <fullName evidence="8">ATP-dependent helicase HrpB</fullName>
        <ecNumber evidence="8">3.6.4.13</ecNumber>
    </submittedName>
</protein>
<dbReference type="InterPro" id="IPR001650">
    <property type="entry name" value="Helicase_C-like"/>
</dbReference>
<dbReference type="Gene3D" id="1.20.120.1080">
    <property type="match status" value="1"/>
</dbReference>
<evidence type="ECO:0000256" key="5">
    <source>
        <dbReference type="SAM" id="MobiDB-lite"/>
    </source>
</evidence>
<dbReference type="SMART" id="SM00487">
    <property type="entry name" value="DEXDc"/>
    <property type="match status" value="1"/>
</dbReference>
<dbReference type="InterPro" id="IPR007502">
    <property type="entry name" value="Helicase-assoc_dom"/>
</dbReference>